<evidence type="ECO:0000313" key="2">
    <source>
        <dbReference type="EMBL" id="CAD5209376.1"/>
    </source>
</evidence>
<dbReference type="Proteomes" id="UP000614601">
    <property type="component" value="Unassembled WGS sequence"/>
</dbReference>
<accession>A0A811K1T3</accession>
<keyword evidence="3" id="KW-1185">Reference proteome</keyword>
<feature type="transmembrane region" description="Helical" evidence="1">
    <location>
        <begin position="12"/>
        <end position="31"/>
    </location>
</feature>
<dbReference type="Proteomes" id="UP000783686">
    <property type="component" value="Unassembled WGS sequence"/>
</dbReference>
<sequence length="89" mass="10132">MAVRDTSAALTLLIRICLYFVFLMLCASMSVYHTYYLTDANRIFMVVPLQVGESLAASVGYVLLRKILLSTYKNIRFAGLSKQFQKNQQ</sequence>
<comment type="caution">
    <text evidence="2">The sequence shown here is derived from an EMBL/GenBank/DDBJ whole genome shotgun (WGS) entry which is preliminary data.</text>
</comment>
<reference evidence="2" key="1">
    <citation type="submission" date="2020-09" db="EMBL/GenBank/DDBJ databases">
        <authorList>
            <person name="Kikuchi T."/>
        </authorList>
    </citation>
    <scope>NUCLEOTIDE SEQUENCE</scope>
    <source>
        <strain evidence="2">SH1</strain>
    </source>
</reference>
<dbReference type="AlphaFoldDB" id="A0A811K1T3"/>
<feature type="transmembrane region" description="Helical" evidence="1">
    <location>
        <begin position="43"/>
        <end position="64"/>
    </location>
</feature>
<proteinExistence type="predicted"/>
<dbReference type="EMBL" id="CAJFCW020000002">
    <property type="protein sequence ID" value="CAG9089157.1"/>
    <property type="molecule type" value="Genomic_DNA"/>
</dbReference>
<keyword evidence="1" id="KW-0472">Membrane</keyword>
<keyword evidence="1" id="KW-1133">Transmembrane helix</keyword>
<evidence type="ECO:0000256" key="1">
    <source>
        <dbReference type="SAM" id="Phobius"/>
    </source>
</evidence>
<gene>
    <name evidence="2" type="ORF">BOKJ2_LOCUS2649</name>
</gene>
<dbReference type="EMBL" id="CAJFDH010000002">
    <property type="protein sequence ID" value="CAD5209376.1"/>
    <property type="molecule type" value="Genomic_DNA"/>
</dbReference>
<protein>
    <submittedName>
        <fullName evidence="2">Uncharacterized protein</fullName>
    </submittedName>
</protein>
<keyword evidence="1" id="KW-0812">Transmembrane</keyword>
<organism evidence="2 3">
    <name type="scientific">Bursaphelenchus okinawaensis</name>
    <dbReference type="NCBI Taxonomy" id="465554"/>
    <lineage>
        <taxon>Eukaryota</taxon>
        <taxon>Metazoa</taxon>
        <taxon>Ecdysozoa</taxon>
        <taxon>Nematoda</taxon>
        <taxon>Chromadorea</taxon>
        <taxon>Rhabditida</taxon>
        <taxon>Tylenchina</taxon>
        <taxon>Tylenchomorpha</taxon>
        <taxon>Aphelenchoidea</taxon>
        <taxon>Aphelenchoididae</taxon>
        <taxon>Bursaphelenchus</taxon>
    </lineage>
</organism>
<name>A0A811K1T3_9BILA</name>
<evidence type="ECO:0000313" key="3">
    <source>
        <dbReference type="Proteomes" id="UP000614601"/>
    </source>
</evidence>